<reference evidence="2" key="1">
    <citation type="journal article" date="2020" name="Stud. Mycol.">
        <title>101 Dothideomycetes genomes: a test case for predicting lifestyles and emergence of pathogens.</title>
        <authorList>
            <person name="Haridas S."/>
            <person name="Albert R."/>
            <person name="Binder M."/>
            <person name="Bloem J."/>
            <person name="Labutti K."/>
            <person name="Salamov A."/>
            <person name="Andreopoulos B."/>
            <person name="Baker S."/>
            <person name="Barry K."/>
            <person name="Bills G."/>
            <person name="Bluhm B."/>
            <person name="Cannon C."/>
            <person name="Castanera R."/>
            <person name="Culley D."/>
            <person name="Daum C."/>
            <person name="Ezra D."/>
            <person name="Gonzalez J."/>
            <person name="Henrissat B."/>
            <person name="Kuo A."/>
            <person name="Liang C."/>
            <person name="Lipzen A."/>
            <person name="Lutzoni F."/>
            <person name="Magnuson J."/>
            <person name="Mondo S."/>
            <person name="Nolan M."/>
            <person name="Ohm R."/>
            <person name="Pangilinan J."/>
            <person name="Park H.-J."/>
            <person name="Ramirez L."/>
            <person name="Alfaro M."/>
            <person name="Sun H."/>
            <person name="Tritt A."/>
            <person name="Yoshinaga Y."/>
            <person name="Zwiers L.-H."/>
            <person name="Turgeon B."/>
            <person name="Goodwin S."/>
            <person name="Spatafora J."/>
            <person name="Crous P."/>
            <person name="Grigoriev I."/>
        </authorList>
    </citation>
    <scope>NUCLEOTIDE SEQUENCE</scope>
    <source>
        <strain evidence="2">CBS 473.64</strain>
    </source>
</reference>
<sequence length="596" mass="64462">MKLIKLLSAATSGTALIAITAAAPSFLTAHGDFELIQSTGNSECKLQMCQAVIEACRKSLWGNINGCERTCGKDISCSGCDCPGNADAPPQVRDAESTVLDQTASLKLPITATLQVRNDTCTNCTFDWNECMTVRCRHGNPPIWQCQAMCSRLRCEQCPCICHGPQSDTAVTLPIPPKTEESMSASPKLPTTVDLQVGSDIRGNCTFSWNFCMTSMCSHGNPRRDYCERYCQTQRCQQCPWDCRGGPYPPTSHPQSVSLEGSQVNTRTVEARRVGSSTDEHTCQECTDLITKCLDSCQYGSCGQGCAYTACINGPAKCRSGGQCGEICGAPPTVSTPTKKAVAQPRDECTACKNYFHQCLDSAKCPVLVYACLTSCRGKTCDAVGNQCPPSCELGYEMNLNECWNRPSTIPYTSEPHVPTTTPPPPSTALVQRTPVECAACKNYFEDCLEETNCSVNHYECLTICRDRTCNTAGTQCLPECYLGYGMNLEGCRNHLPSQPTSPILPVPIPTTLSTIAKRNETRDCSPCVHLFYGCINSCPTPLDIDSCINTCHIMMCETEQDRCGPDCVLGLGVTMRGCPKASQSSSSVVSASSTL</sequence>
<organism evidence="2 3">
    <name type="scientific">Massarina eburnea CBS 473.64</name>
    <dbReference type="NCBI Taxonomy" id="1395130"/>
    <lineage>
        <taxon>Eukaryota</taxon>
        <taxon>Fungi</taxon>
        <taxon>Dikarya</taxon>
        <taxon>Ascomycota</taxon>
        <taxon>Pezizomycotina</taxon>
        <taxon>Dothideomycetes</taxon>
        <taxon>Pleosporomycetidae</taxon>
        <taxon>Pleosporales</taxon>
        <taxon>Massarineae</taxon>
        <taxon>Massarinaceae</taxon>
        <taxon>Massarina</taxon>
    </lineage>
</organism>
<proteinExistence type="predicted"/>
<dbReference type="AlphaFoldDB" id="A0A6A6RZ52"/>
<evidence type="ECO:0000313" key="3">
    <source>
        <dbReference type="Proteomes" id="UP000799753"/>
    </source>
</evidence>
<feature type="signal peptide" evidence="1">
    <location>
        <begin position="1"/>
        <end position="22"/>
    </location>
</feature>
<keyword evidence="1" id="KW-0732">Signal</keyword>
<name>A0A6A6RZ52_9PLEO</name>
<feature type="chain" id="PRO_5025511197" evidence="1">
    <location>
        <begin position="23"/>
        <end position="596"/>
    </location>
</feature>
<dbReference type="EMBL" id="MU006786">
    <property type="protein sequence ID" value="KAF2639723.1"/>
    <property type="molecule type" value="Genomic_DNA"/>
</dbReference>
<evidence type="ECO:0000256" key="1">
    <source>
        <dbReference type="SAM" id="SignalP"/>
    </source>
</evidence>
<gene>
    <name evidence="2" type="ORF">P280DRAFT_519116</name>
</gene>
<evidence type="ECO:0000313" key="2">
    <source>
        <dbReference type="EMBL" id="KAF2639723.1"/>
    </source>
</evidence>
<accession>A0A6A6RZ52</accession>
<protein>
    <submittedName>
        <fullName evidence="2">Uncharacterized protein</fullName>
    </submittedName>
</protein>
<keyword evidence="3" id="KW-1185">Reference proteome</keyword>
<dbReference type="Proteomes" id="UP000799753">
    <property type="component" value="Unassembled WGS sequence"/>
</dbReference>